<dbReference type="AlphaFoldDB" id="A0A4W3HDF6"/>
<dbReference type="GO" id="GO:0016020">
    <property type="term" value="C:membrane"/>
    <property type="evidence" value="ECO:0007669"/>
    <property type="project" value="UniProtKB-SubCell"/>
</dbReference>
<feature type="domain" description="Fibronectin type-III" evidence="18">
    <location>
        <begin position="414"/>
        <end position="512"/>
    </location>
</feature>
<organism evidence="19 20">
    <name type="scientific">Callorhinchus milii</name>
    <name type="common">Ghost shark</name>
    <dbReference type="NCBI Taxonomy" id="7868"/>
    <lineage>
        <taxon>Eukaryota</taxon>
        <taxon>Metazoa</taxon>
        <taxon>Chordata</taxon>
        <taxon>Craniata</taxon>
        <taxon>Vertebrata</taxon>
        <taxon>Chondrichthyes</taxon>
        <taxon>Holocephali</taxon>
        <taxon>Chimaeriformes</taxon>
        <taxon>Callorhinchidae</taxon>
        <taxon>Callorhinchus</taxon>
    </lineage>
</organism>
<dbReference type="PROSITE" id="PS50835">
    <property type="entry name" value="IG_LIKE"/>
    <property type="match status" value="1"/>
</dbReference>
<dbReference type="PROSITE" id="PS50853">
    <property type="entry name" value="FN3"/>
    <property type="match status" value="1"/>
</dbReference>
<feature type="region of interest" description="Disordered" evidence="14">
    <location>
        <begin position="394"/>
        <end position="418"/>
    </location>
</feature>
<dbReference type="SUPFAM" id="SSF49265">
    <property type="entry name" value="Fibronectin type III"/>
    <property type="match status" value="1"/>
</dbReference>
<name>A0A4W3HDF6_CALMI</name>
<dbReference type="Pfam" id="PF07679">
    <property type="entry name" value="I-set"/>
    <property type="match status" value="1"/>
</dbReference>
<dbReference type="InterPro" id="IPR003599">
    <property type="entry name" value="Ig_sub"/>
</dbReference>
<dbReference type="Ensembl" id="ENSCMIT00000015266.1">
    <property type="protein sequence ID" value="ENSCMIP00000014953.1"/>
    <property type="gene ID" value="ENSCMIG00000007338.1"/>
</dbReference>
<dbReference type="OMA" id="ATTCYSY"/>
<evidence type="ECO:0000256" key="6">
    <source>
        <dbReference type="ARBA" id="ARBA00022989"/>
    </source>
</evidence>
<dbReference type="SMART" id="SM00369">
    <property type="entry name" value="LRR_TYP"/>
    <property type="match status" value="6"/>
</dbReference>
<evidence type="ECO:0000259" key="17">
    <source>
        <dbReference type="PROSITE" id="PS50835"/>
    </source>
</evidence>
<dbReference type="Pfam" id="PF00041">
    <property type="entry name" value="fn3"/>
    <property type="match status" value="1"/>
</dbReference>
<evidence type="ECO:0000256" key="14">
    <source>
        <dbReference type="SAM" id="MobiDB-lite"/>
    </source>
</evidence>
<reference evidence="19" key="5">
    <citation type="submission" date="2025-09" db="UniProtKB">
        <authorList>
            <consortium name="Ensembl"/>
        </authorList>
    </citation>
    <scope>IDENTIFICATION</scope>
</reference>
<keyword evidence="9" id="KW-1015">Disulfide bond</keyword>
<dbReference type="InterPro" id="IPR036179">
    <property type="entry name" value="Ig-like_dom_sf"/>
</dbReference>
<dbReference type="SMART" id="SM00409">
    <property type="entry name" value="IG"/>
    <property type="match status" value="1"/>
</dbReference>
<dbReference type="GeneTree" id="ENSGT00940000165651"/>
<dbReference type="InterPro" id="IPR003961">
    <property type="entry name" value="FN3_dom"/>
</dbReference>
<dbReference type="GO" id="GO:0045202">
    <property type="term" value="C:synapse"/>
    <property type="evidence" value="ECO:0007669"/>
    <property type="project" value="UniProtKB-SubCell"/>
</dbReference>
<dbReference type="InterPro" id="IPR003591">
    <property type="entry name" value="Leu-rich_rpt_typical-subtyp"/>
</dbReference>
<keyword evidence="8 15" id="KW-0472">Membrane</keyword>
<reference evidence="19" key="4">
    <citation type="submission" date="2025-08" db="UniProtKB">
        <authorList>
            <consortium name="Ensembl"/>
        </authorList>
    </citation>
    <scope>IDENTIFICATION</scope>
</reference>
<evidence type="ECO:0000256" key="16">
    <source>
        <dbReference type="SAM" id="SignalP"/>
    </source>
</evidence>
<evidence type="ECO:0000256" key="13">
    <source>
        <dbReference type="ARBA" id="ARBA00038433"/>
    </source>
</evidence>
<evidence type="ECO:0000256" key="12">
    <source>
        <dbReference type="ARBA" id="ARBA00034103"/>
    </source>
</evidence>
<feature type="region of interest" description="Disordered" evidence="14">
    <location>
        <begin position="593"/>
        <end position="676"/>
    </location>
</feature>
<dbReference type="Proteomes" id="UP000314986">
    <property type="component" value="Unassembled WGS sequence"/>
</dbReference>
<dbReference type="InterPro" id="IPR007110">
    <property type="entry name" value="Ig-like_dom"/>
</dbReference>
<dbReference type="Pfam" id="PF13855">
    <property type="entry name" value="LRR_8"/>
    <property type="match status" value="2"/>
</dbReference>
<keyword evidence="11" id="KW-0393">Immunoglobulin domain</keyword>
<dbReference type="InterPro" id="IPR013098">
    <property type="entry name" value="Ig_I-set"/>
</dbReference>
<evidence type="ECO:0000256" key="7">
    <source>
        <dbReference type="ARBA" id="ARBA00023018"/>
    </source>
</evidence>
<dbReference type="GeneID" id="103190319"/>
<feature type="signal peptide" evidence="16">
    <location>
        <begin position="1"/>
        <end position="20"/>
    </location>
</feature>
<dbReference type="Gene3D" id="3.80.10.10">
    <property type="entry name" value="Ribonuclease Inhibitor"/>
    <property type="match status" value="2"/>
</dbReference>
<evidence type="ECO:0000313" key="19">
    <source>
        <dbReference type="Ensembl" id="ENSCMIP00000014953.1"/>
    </source>
</evidence>
<evidence type="ECO:0000256" key="11">
    <source>
        <dbReference type="ARBA" id="ARBA00023319"/>
    </source>
</evidence>
<dbReference type="SUPFAM" id="SSF48726">
    <property type="entry name" value="Immunoglobulin"/>
    <property type="match status" value="1"/>
</dbReference>
<dbReference type="SUPFAM" id="SSF52058">
    <property type="entry name" value="L domain-like"/>
    <property type="match status" value="1"/>
</dbReference>
<keyword evidence="4 16" id="KW-0732">Signal</keyword>
<accession>A0A4W3HDF6</accession>
<dbReference type="InterPro" id="IPR001611">
    <property type="entry name" value="Leu-rich_rpt"/>
</dbReference>
<keyword evidence="6 15" id="KW-1133">Transmembrane helix</keyword>
<dbReference type="Gene3D" id="2.60.40.10">
    <property type="entry name" value="Immunoglobulins"/>
    <property type="match status" value="2"/>
</dbReference>
<feature type="domain" description="Ig-like" evidence="17">
    <location>
        <begin position="289"/>
        <end position="375"/>
    </location>
</feature>
<feature type="chain" id="PRO_5021403614" evidence="16">
    <location>
        <begin position="21"/>
        <end position="739"/>
    </location>
</feature>
<dbReference type="InterPro" id="IPR000483">
    <property type="entry name" value="Cys-rich_flank_reg_C"/>
</dbReference>
<dbReference type="InterPro" id="IPR003598">
    <property type="entry name" value="Ig_sub2"/>
</dbReference>
<comment type="subcellular location">
    <subcellularLocation>
        <location evidence="1">Membrane</location>
        <topology evidence="1">Single-pass type I membrane protein</topology>
    </subcellularLocation>
    <subcellularLocation>
        <location evidence="12">Synapse</location>
    </subcellularLocation>
</comment>
<dbReference type="SMART" id="SM00408">
    <property type="entry name" value="IGc2"/>
    <property type="match status" value="1"/>
</dbReference>
<gene>
    <name evidence="19" type="primary">LOC103190319</name>
</gene>
<evidence type="ECO:0000256" key="3">
    <source>
        <dbReference type="ARBA" id="ARBA00022692"/>
    </source>
</evidence>
<feature type="transmembrane region" description="Helical" evidence="15">
    <location>
        <begin position="523"/>
        <end position="549"/>
    </location>
</feature>
<reference evidence="20" key="2">
    <citation type="journal article" date="2007" name="PLoS Biol.">
        <title>Survey sequencing and comparative analysis of the elephant shark (Callorhinchus milii) genome.</title>
        <authorList>
            <person name="Venkatesh B."/>
            <person name="Kirkness E.F."/>
            <person name="Loh Y.H."/>
            <person name="Halpern A.L."/>
            <person name="Lee A.P."/>
            <person name="Johnson J."/>
            <person name="Dandona N."/>
            <person name="Viswanathan L.D."/>
            <person name="Tay A."/>
            <person name="Venter J.C."/>
            <person name="Strausberg R.L."/>
            <person name="Brenner S."/>
        </authorList>
    </citation>
    <scope>NUCLEOTIDE SEQUENCE [LARGE SCALE GENOMIC DNA]</scope>
</reference>
<dbReference type="FunFam" id="3.80.10.10:FF:000019">
    <property type="entry name" value="leucine-rich repeat and fibronectin type III domain-containing protein 1"/>
    <property type="match status" value="1"/>
</dbReference>
<evidence type="ECO:0000256" key="9">
    <source>
        <dbReference type="ARBA" id="ARBA00023157"/>
    </source>
</evidence>
<dbReference type="PANTHER" id="PTHR45842:SF3">
    <property type="entry name" value="LEUCINE-RICH REPEAT AND FIBRONECTIN TYPE-III DOMAIN-CONTAINING PROTEIN 4"/>
    <property type="match status" value="1"/>
</dbReference>
<dbReference type="OrthoDB" id="676979at2759"/>
<evidence type="ECO:0000256" key="4">
    <source>
        <dbReference type="ARBA" id="ARBA00022729"/>
    </source>
</evidence>
<dbReference type="PANTHER" id="PTHR45842">
    <property type="entry name" value="SYNAPTIC ADHESION-LIKE MOLECULE SALM"/>
    <property type="match status" value="1"/>
</dbReference>
<evidence type="ECO:0000256" key="2">
    <source>
        <dbReference type="ARBA" id="ARBA00022614"/>
    </source>
</evidence>
<feature type="compositionally biased region" description="Polar residues" evidence="14">
    <location>
        <begin position="397"/>
        <end position="412"/>
    </location>
</feature>
<proteinExistence type="inferred from homology"/>
<reference evidence="20" key="3">
    <citation type="journal article" date="2014" name="Nature">
        <title>Elephant shark genome provides unique insights into gnathostome evolution.</title>
        <authorList>
            <consortium name="International Elephant Shark Genome Sequencing Consortium"/>
            <person name="Venkatesh B."/>
            <person name="Lee A.P."/>
            <person name="Ravi V."/>
            <person name="Maurya A.K."/>
            <person name="Lian M.M."/>
            <person name="Swann J.B."/>
            <person name="Ohta Y."/>
            <person name="Flajnik M.F."/>
            <person name="Sutoh Y."/>
            <person name="Kasahara M."/>
            <person name="Hoon S."/>
            <person name="Gangu V."/>
            <person name="Roy S.W."/>
            <person name="Irimia M."/>
            <person name="Korzh V."/>
            <person name="Kondrychyn I."/>
            <person name="Lim Z.W."/>
            <person name="Tay B.H."/>
            <person name="Tohari S."/>
            <person name="Kong K.W."/>
            <person name="Ho S."/>
            <person name="Lorente-Galdos B."/>
            <person name="Quilez J."/>
            <person name="Marques-Bonet T."/>
            <person name="Raney B.J."/>
            <person name="Ingham P.W."/>
            <person name="Tay A."/>
            <person name="Hillier L.W."/>
            <person name="Minx P."/>
            <person name="Boehm T."/>
            <person name="Wilson R.K."/>
            <person name="Brenner S."/>
            <person name="Warren W.C."/>
        </authorList>
    </citation>
    <scope>NUCLEOTIDE SEQUENCE [LARGE SCALE GENOMIC DNA]</scope>
</reference>
<evidence type="ECO:0000259" key="18">
    <source>
        <dbReference type="PROSITE" id="PS50853"/>
    </source>
</evidence>
<dbReference type="InterPro" id="IPR032675">
    <property type="entry name" value="LRR_dom_sf"/>
</dbReference>
<dbReference type="CDD" id="cd00063">
    <property type="entry name" value="FN3"/>
    <property type="match status" value="1"/>
</dbReference>
<evidence type="ECO:0000256" key="10">
    <source>
        <dbReference type="ARBA" id="ARBA00023180"/>
    </source>
</evidence>
<sequence>MEKFTFAFLLVGSLAAGSEACPFHCTCQNLSESLSTLCANKGLLFIPINIDRRTVELRLADNFLRVIAQPDFLNMSGLVDLTLSRNTIISLEPFAFGDLESLRSLHLDSNRLIRIHEDSLRGLINLQHLIINNNQLINIALSAFDDFVVTLEDLDLSFNNLQRVPWEAIQSMVNLHMLNLDHNLIDYIMADTFAELFKLARLDMTSNRLQTLPPDSLFSRSQTGVINPTPYTSIIILNFGGNPLHCNCELLWLRRLVREDDMETCASPAHLAGRYFWSIPEEEFICEPPLITRHTHKVWILEGQRATLKCRAIGDPEPIIHWVSPEDKIVSNSSRIVSYRNGTLDILVTTMREDGVYTCFATNAAGESTALADLKIIPLPHRGNGTLQILHHDPGSSDISTSTKPVTNSTGRSRPRDKTVSVTDVTGTTALIRWAQSKSPHIVWMYQIQYNCSIDETLVYRIISSKSKAFILKNLISGVDYDLCILAIYDDSVTQLAATKVVGCIQFSTHEEYPHCHLLHAHFLGGTLTVIVGGIIVVTLLVFTVIMMVKYKVCGSARCEVPKLTDVYSQTNGSQTTVPNGMVSAQRITVLNTRGQPTGGVPVPDLSSANLPRQESRKAPPYSAKTQRKRYKCKQRGEGDGELATLGCQGGEGPGERTALAKQPCPQSSEMPKTKRSCSFDMGDIGATTCYSYAKRFSVIWTRRSQSVHGMLVQYATEGEVMGKKKTFYNSDELEESIV</sequence>
<keyword evidence="5" id="KW-0677">Repeat</keyword>
<evidence type="ECO:0000256" key="8">
    <source>
        <dbReference type="ARBA" id="ARBA00023136"/>
    </source>
</evidence>
<dbReference type="InterPro" id="IPR050467">
    <property type="entry name" value="LRFN"/>
</dbReference>
<evidence type="ECO:0000256" key="5">
    <source>
        <dbReference type="ARBA" id="ARBA00022737"/>
    </source>
</evidence>
<dbReference type="SMART" id="SM00082">
    <property type="entry name" value="LRRCT"/>
    <property type="match status" value="1"/>
</dbReference>
<keyword evidence="3 15" id="KW-0812">Transmembrane</keyword>
<keyword evidence="7" id="KW-0770">Synapse</keyword>
<dbReference type="STRING" id="7868.ENSCMIP00000014953"/>
<keyword evidence="10" id="KW-0325">Glycoprotein</keyword>
<evidence type="ECO:0000256" key="1">
    <source>
        <dbReference type="ARBA" id="ARBA00004479"/>
    </source>
</evidence>
<dbReference type="KEGG" id="cmk:103190319"/>
<evidence type="ECO:0000256" key="15">
    <source>
        <dbReference type="SAM" id="Phobius"/>
    </source>
</evidence>
<evidence type="ECO:0000313" key="20">
    <source>
        <dbReference type="Proteomes" id="UP000314986"/>
    </source>
</evidence>
<reference evidence="20" key="1">
    <citation type="journal article" date="2006" name="Science">
        <title>Ancient noncoding elements conserved in the human genome.</title>
        <authorList>
            <person name="Venkatesh B."/>
            <person name="Kirkness E.F."/>
            <person name="Loh Y.H."/>
            <person name="Halpern A.L."/>
            <person name="Lee A.P."/>
            <person name="Johnson J."/>
            <person name="Dandona N."/>
            <person name="Viswanathan L.D."/>
            <person name="Tay A."/>
            <person name="Venter J.C."/>
            <person name="Strausberg R.L."/>
            <person name="Brenner S."/>
        </authorList>
    </citation>
    <scope>NUCLEOTIDE SEQUENCE [LARGE SCALE GENOMIC DNA]</scope>
</reference>
<keyword evidence="20" id="KW-1185">Reference proteome</keyword>
<dbReference type="InParanoid" id="A0A4W3HDF6"/>
<dbReference type="FunFam" id="2.60.40.10:FF:000091">
    <property type="entry name" value="Leucine-rich repeat and fibronectin type III domain-containing protein 1"/>
    <property type="match status" value="1"/>
</dbReference>
<dbReference type="InterPro" id="IPR036116">
    <property type="entry name" value="FN3_sf"/>
</dbReference>
<dbReference type="InterPro" id="IPR013783">
    <property type="entry name" value="Ig-like_fold"/>
</dbReference>
<protein>
    <submittedName>
        <fullName evidence="19">Leucine rich repeat and fibronectin type III domain containing 4a</fullName>
    </submittedName>
</protein>
<comment type="similarity">
    <text evidence="13">Belongs to the LRFN family.</text>
</comment>
<keyword evidence="2" id="KW-0433">Leucine-rich repeat</keyword>